<organism evidence="2">
    <name type="scientific">Psilocybe cubensis</name>
    <name type="common">Psychedelic mushroom</name>
    <name type="synonym">Stropharia cubensis</name>
    <dbReference type="NCBI Taxonomy" id="181762"/>
    <lineage>
        <taxon>Eukaryota</taxon>
        <taxon>Fungi</taxon>
        <taxon>Dikarya</taxon>
        <taxon>Basidiomycota</taxon>
        <taxon>Agaricomycotina</taxon>
        <taxon>Agaricomycetes</taxon>
        <taxon>Agaricomycetidae</taxon>
        <taxon>Agaricales</taxon>
        <taxon>Agaricineae</taxon>
        <taxon>Strophariaceae</taxon>
        <taxon>Psilocybe</taxon>
    </lineage>
</organism>
<gene>
    <name evidence="2" type="ORF">JR316_012718</name>
</gene>
<dbReference type="PANTHER" id="PTHR35870:SF1">
    <property type="entry name" value="PROTEIN, PUTATIVE (AFU_ORTHOLOGUE AFUA_5G03330)-RELATED"/>
    <property type="match status" value="1"/>
</dbReference>
<dbReference type="Pfam" id="PF14027">
    <property type="entry name" value="Questin_oxidase"/>
    <property type="match status" value="1"/>
</dbReference>
<protein>
    <recommendedName>
        <fullName evidence="3">Oxidoreductase AflY</fullName>
    </recommendedName>
</protein>
<comment type="caution">
    <text evidence="2">The sequence shown here is derived from an EMBL/GenBank/DDBJ whole genome shotgun (WGS) entry which is preliminary data.</text>
</comment>
<evidence type="ECO:0000313" key="2">
    <source>
        <dbReference type="EMBL" id="KAG5162393.1"/>
    </source>
</evidence>
<keyword evidence="1" id="KW-0560">Oxidoreductase</keyword>
<dbReference type="GO" id="GO:0016491">
    <property type="term" value="F:oxidoreductase activity"/>
    <property type="evidence" value="ECO:0007669"/>
    <property type="project" value="UniProtKB-KW"/>
</dbReference>
<dbReference type="PANTHER" id="PTHR35870">
    <property type="entry name" value="PROTEIN, PUTATIVE (AFU_ORTHOLOGUE AFUA_5G03330)-RELATED"/>
    <property type="match status" value="1"/>
</dbReference>
<accession>A0A8H8CE96</accession>
<evidence type="ECO:0000256" key="1">
    <source>
        <dbReference type="ARBA" id="ARBA00023002"/>
    </source>
</evidence>
<evidence type="ECO:0008006" key="3">
    <source>
        <dbReference type="Google" id="ProtNLM"/>
    </source>
</evidence>
<dbReference type="AlphaFoldDB" id="A0A8H8CE96"/>
<dbReference type="InterPro" id="IPR025337">
    <property type="entry name" value="Questin_oxidase-like"/>
</dbReference>
<sequence length="508" mass="55598">MPAAIDPTYFPIPSVATEKNPLAPRIWPGISPESTTALREALTENQKKHHVFFNFRGFHNHIPHTLLTLWALGADASIIRKTFEENSKDQRDAFVSPNPITKENWKDYLGDENYYQAYLEFFKAEVIAKDVSAILEEYIFSASANVGAGDNHPAMLNRLLAGLFHPLIHVGLGVEFAVPGVLAEGLAQIAVHKAESPTLFPPSIFSEGGAVESLVSQFASKVGLGDKGVTGKGLHAFTILARVLANPALAPVELKNPMGFYKENLDNSAETIVKYVDEWIGGGDNLQDKVKELIWLSSLIYGVGGFEGSDKPFNADFFNMHFVTSSIFLSSVTSYIKPSSQVLLLKGYLSLTLVWYIARHRYPIDIARFFNDESLLHPTPPGAHPTPHAEAYPSASSPHAVTPEPWLAIIQSTLTHPDDHISKLQRALADYSSRFGSIPKGEFAGTELKDAELIDGSLFVRAAGLSTARLGWVREGQPPLGADSPVPVVWDRRGLGLPPVSDLYPARK</sequence>
<reference evidence="2" key="1">
    <citation type="submission" date="2021-02" db="EMBL/GenBank/DDBJ databases">
        <title>Psilocybe cubensis genome.</title>
        <authorList>
            <person name="Mckernan K.J."/>
            <person name="Crawford S."/>
            <person name="Trippe A."/>
            <person name="Kane L.T."/>
            <person name="Mclaughlin S."/>
        </authorList>
    </citation>
    <scope>NUCLEOTIDE SEQUENCE [LARGE SCALE GENOMIC DNA]</scope>
    <source>
        <strain evidence="2">MGC-MH-2018</strain>
    </source>
</reference>
<dbReference type="EMBL" id="JAFIQS010000019">
    <property type="protein sequence ID" value="KAG5162393.1"/>
    <property type="molecule type" value="Genomic_DNA"/>
</dbReference>
<proteinExistence type="predicted"/>
<name>A0A8H8CE96_PSICU</name>